<evidence type="ECO:0000313" key="3">
    <source>
        <dbReference type="Proteomes" id="UP000614350"/>
    </source>
</evidence>
<organism evidence="2 3">
    <name type="scientific">Vespula vulgaris</name>
    <name type="common">Yellow jacket</name>
    <name type="synonym">Wasp</name>
    <dbReference type="NCBI Taxonomy" id="7454"/>
    <lineage>
        <taxon>Eukaryota</taxon>
        <taxon>Metazoa</taxon>
        <taxon>Ecdysozoa</taxon>
        <taxon>Arthropoda</taxon>
        <taxon>Hexapoda</taxon>
        <taxon>Insecta</taxon>
        <taxon>Pterygota</taxon>
        <taxon>Neoptera</taxon>
        <taxon>Endopterygota</taxon>
        <taxon>Hymenoptera</taxon>
        <taxon>Apocrita</taxon>
        <taxon>Aculeata</taxon>
        <taxon>Vespoidea</taxon>
        <taxon>Vespidae</taxon>
        <taxon>Vespinae</taxon>
        <taxon>Vespula</taxon>
    </lineage>
</organism>
<dbReference type="AlphaFoldDB" id="A0A834JPF1"/>
<gene>
    <name evidence="2" type="ORF">HZH66_008411</name>
</gene>
<proteinExistence type="predicted"/>
<evidence type="ECO:0000313" key="2">
    <source>
        <dbReference type="EMBL" id="KAF7392578.1"/>
    </source>
</evidence>
<dbReference type="Proteomes" id="UP000614350">
    <property type="component" value="Unassembled WGS sequence"/>
</dbReference>
<accession>A0A834JPF1</accession>
<protein>
    <submittedName>
        <fullName evidence="2">Uncharacterized protein</fullName>
    </submittedName>
</protein>
<dbReference type="EMBL" id="JACSEA010000009">
    <property type="protein sequence ID" value="KAF7392578.1"/>
    <property type="molecule type" value="Genomic_DNA"/>
</dbReference>
<reference evidence="2" key="1">
    <citation type="journal article" date="2020" name="G3 (Bethesda)">
        <title>High-Quality Assemblies for Three Invasive Social Wasps from the &lt;i&gt;Vespula&lt;/i&gt; Genus.</title>
        <authorList>
            <person name="Harrop T.W.R."/>
            <person name="Guhlin J."/>
            <person name="McLaughlin G.M."/>
            <person name="Permina E."/>
            <person name="Stockwell P."/>
            <person name="Gilligan J."/>
            <person name="Le Lec M.F."/>
            <person name="Gruber M.A.M."/>
            <person name="Quinn O."/>
            <person name="Lovegrove M."/>
            <person name="Duncan E.J."/>
            <person name="Remnant E.J."/>
            <person name="Van Eeckhoven J."/>
            <person name="Graham B."/>
            <person name="Knapp R.A."/>
            <person name="Langford K.W."/>
            <person name="Kronenberg Z."/>
            <person name="Press M.O."/>
            <person name="Eacker S.M."/>
            <person name="Wilson-Rankin E.E."/>
            <person name="Purcell J."/>
            <person name="Lester P.J."/>
            <person name="Dearden P.K."/>
        </authorList>
    </citation>
    <scope>NUCLEOTIDE SEQUENCE</scope>
    <source>
        <strain evidence="2">Marl-1</strain>
    </source>
</reference>
<evidence type="ECO:0000256" key="1">
    <source>
        <dbReference type="SAM" id="MobiDB-lite"/>
    </source>
</evidence>
<comment type="caution">
    <text evidence="2">The sequence shown here is derived from an EMBL/GenBank/DDBJ whole genome shotgun (WGS) entry which is preliminary data.</text>
</comment>
<sequence length="96" mass="10684">MWPPILSFDRWSCGAATGWSRPEIVKALIIRITDTALDYIIDRPPPPPPPPPPLPLPPSPLPPPHPLIPFPPTILRVAAINSEPKEYLEKVIAFDR</sequence>
<name>A0A834JPF1_VESVU</name>
<keyword evidence="3" id="KW-1185">Reference proteome</keyword>
<feature type="compositionally biased region" description="Pro residues" evidence="1">
    <location>
        <begin position="43"/>
        <end position="61"/>
    </location>
</feature>
<feature type="region of interest" description="Disordered" evidence="1">
    <location>
        <begin position="41"/>
        <end position="61"/>
    </location>
</feature>